<dbReference type="Gene3D" id="3.40.50.1820">
    <property type="entry name" value="alpha/beta hydrolase"/>
    <property type="match status" value="1"/>
</dbReference>
<dbReference type="SUPFAM" id="SSF53474">
    <property type="entry name" value="alpha/beta-Hydrolases"/>
    <property type="match status" value="1"/>
</dbReference>
<dbReference type="RefSeq" id="WP_202893217.1">
    <property type="nucleotide sequence ID" value="NZ_JACHMY010000001.1"/>
</dbReference>
<proteinExistence type="predicted"/>
<dbReference type="InterPro" id="IPR050266">
    <property type="entry name" value="AB_hydrolase_sf"/>
</dbReference>
<organism evidence="2 3">
    <name type="scientific">Kribbella italica</name>
    <dbReference type="NCBI Taxonomy" id="1540520"/>
    <lineage>
        <taxon>Bacteria</taxon>
        <taxon>Bacillati</taxon>
        <taxon>Actinomycetota</taxon>
        <taxon>Actinomycetes</taxon>
        <taxon>Propionibacteriales</taxon>
        <taxon>Kribbellaceae</taxon>
        <taxon>Kribbella</taxon>
    </lineage>
</organism>
<dbReference type="InterPro" id="IPR029058">
    <property type="entry name" value="AB_hydrolase_fold"/>
</dbReference>
<evidence type="ECO:0000313" key="3">
    <source>
        <dbReference type="Proteomes" id="UP000549971"/>
    </source>
</evidence>
<feature type="domain" description="AB hydrolase-1" evidence="1">
    <location>
        <begin position="18"/>
        <end position="239"/>
    </location>
</feature>
<dbReference type="Proteomes" id="UP000549971">
    <property type="component" value="Unassembled WGS sequence"/>
</dbReference>
<protein>
    <submittedName>
        <fullName evidence="2">Pimeloyl-ACP methyl ester carboxylesterase</fullName>
    </submittedName>
</protein>
<comment type="caution">
    <text evidence="2">The sequence shown here is derived from an EMBL/GenBank/DDBJ whole genome shotgun (WGS) entry which is preliminary data.</text>
</comment>
<dbReference type="AlphaFoldDB" id="A0A7W9JEG5"/>
<accession>A0A7W9JEG5</accession>
<dbReference type="InterPro" id="IPR000073">
    <property type="entry name" value="AB_hydrolase_1"/>
</dbReference>
<sequence>MSFPELHQPQGPTGTEPVVLLHGGNVANWMWEPQLPALEDRLVVTPHLPGFGNRTSEPWPGLGVVADDIVQRVRELTGRERFHVVGLSLGGAVALHLAARHPDAAISVLASGVPLLPVTGIPRIATRLHLALWDKAWFWKAQAAAFRLPADSRGPYVDHGLSVRKETARAMLADVHSGRVPDGLSAYAGPLLLVAGEREPRSVLQSLATAATAVPRAQIRIAPGMHHVWNIEDPDLFAAMIVAWLDGRVEPRLRTR</sequence>
<dbReference type="Pfam" id="PF12697">
    <property type="entry name" value="Abhydrolase_6"/>
    <property type="match status" value="1"/>
</dbReference>
<reference evidence="2 3" key="1">
    <citation type="submission" date="2020-08" db="EMBL/GenBank/DDBJ databases">
        <title>Sequencing the genomes of 1000 actinobacteria strains.</title>
        <authorList>
            <person name="Klenk H.-P."/>
        </authorList>
    </citation>
    <scope>NUCLEOTIDE SEQUENCE [LARGE SCALE GENOMIC DNA]</scope>
    <source>
        <strain evidence="2 3">DSM 28967</strain>
    </source>
</reference>
<dbReference type="EMBL" id="JACHMY010000001">
    <property type="protein sequence ID" value="MBB5840485.1"/>
    <property type="molecule type" value="Genomic_DNA"/>
</dbReference>
<keyword evidence="3" id="KW-1185">Reference proteome</keyword>
<evidence type="ECO:0000313" key="2">
    <source>
        <dbReference type="EMBL" id="MBB5840485.1"/>
    </source>
</evidence>
<dbReference type="PANTHER" id="PTHR43798">
    <property type="entry name" value="MONOACYLGLYCEROL LIPASE"/>
    <property type="match status" value="1"/>
</dbReference>
<dbReference type="GO" id="GO:0003824">
    <property type="term" value="F:catalytic activity"/>
    <property type="evidence" value="ECO:0007669"/>
    <property type="project" value="UniProtKB-ARBA"/>
</dbReference>
<name>A0A7W9JEG5_9ACTN</name>
<evidence type="ECO:0000259" key="1">
    <source>
        <dbReference type="Pfam" id="PF12697"/>
    </source>
</evidence>
<gene>
    <name evidence="2" type="ORF">HDA39_007219</name>
</gene>